<name>A0ABW9YYF2_9HYPH</name>
<dbReference type="SUPFAM" id="SSF48317">
    <property type="entry name" value="Acid phosphatase/Vanadium-dependent haloperoxidase"/>
    <property type="match status" value="1"/>
</dbReference>
<dbReference type="EMBL" id="JAAAXJ010000006">
    <property type="protein sequence ID" value="NBJ25411.1"/>
    <property type="molecule type" value="Genomic_DNA"/>
</dbReference>
<dbReference type="InterPro" id="IPR000326">
    <property type="entry name" value="PAP2/HPO"/>
</dbReference>
<dbReference type="SMART" id="SM00014">
    <property type="entry name" value="acidPPc"/>
    <property type="match status" value="1"/>
</dbReference>
<evidence type="ECO:0000313" key="2">
    <source>
        <dbReference type="EMBL" id="NBJ25411.1"/>
    </source>
</evidence>
<comment type="caution">
    <text evidence="2">The sequence shown here is derived from an EMBL/GenBank/DDBJ whole genome shotgun (WGS) entry which is preliminary data.</text>
</comment>
<dbReference type="Proteomes" id="UP000818323">
    <property type="component" value="Unassembled WGS sequence"/>
</dbReference>
<proteinExistence type="predicted"/>
<organism evidence="2 3">
    <name type="scientific">Microvirga arsenatis</name>
    <dbReference type="NCBI Taxonomy" id="2692265"/>
    <lineage>
        <taxon>Bacteria</taxon>
        <taxon>Pseudomonadati</taxon>
        <taxon>Pseudomonadota</taxon>
        <taxon>Alphaproteobacteria</taxon>
        <taxon>Hyphomicrobiales</taxon>
        <taxon>Methylobacteriaceae</taxon>
        <taxon>Microvirga</taxon>
    </lineage>
</organism>
<protein>
    <submittedName>
        <fullName evidence="2">Phosphatase PAP2 family protein</fullName>
    </submittedName>
</protein>
<evidence type="ECO:0000313" key="3">
    <source>
        <dbReference type="Proteomes" id="UP000818323"/>
    </source>
</evidence>
<feature type="domain" description="Phosphatidic acid phosphatase type 2/haloperoxidase" evidence="1">
    <location>
        <begin position="153"/>
        <end position="280"/>
    </location>
</feature>
<dbReference type="InterPro" id="IPR036938">
    <property type="entry name" value="PAP2/HPO_sf"/>
</dbReference>
<reference evidence="2 3" key="1">
    <citation type="submission" date="2020-01" db="EMBL/GenBank/DDBJ databases">
        <title>Microvirga sp. nov., an arsenate reduction bacterium isolated from Tibet hotspring sediments.</title>
        <authorList>
            <person name="Yuan C.-G."/>
        </authorList>
    </citation>
    <scope>NUCLEOTIDE SEQUENCE [LARGE SCALE GENOMIC DNA]</scope>
    <source>
        <strain evidence="2 3">SYSU G3D203</strain>
    </source>
</reference>
<accession>A0ABW9YYF2</accession>
<keyword evidence="3" id="KW-1185">Reference proteome</keyword>
<dbReference type="Pfam" id="PF01569">
    <property type="entry name" value="PAP2"/>
    <property type="match status" value="1"/>
</dbReference>
<dbReference type="Gene3D" id="1.20.144.10">
    <property type="entry name" value="Phosphatidic acid phosphatase type 2/haloperoxidase"/>
    <property type="match status" value="1"/>
</dbReference>
<gene>
    <name evidence="2" type="ORF">GR303_13705</name>
</gene>
<sequence length="361" mass="39056">MGGLGGLAGMNSPASAEALIRTRDGIVGSWAPPGATPRPLDPDHPANLERWEPWVRASIIDFELLSKLGFSKPAAGSMALSHLDTTGAQIAYRPLVTITRPTENMFKKQLVFLDRYADLRGDRASEILSQTGGALTFLSSIAFLHPSRTPWTFELLAAALRLANFAEMRLKHAFACRRPNEFSPQVQPMILTPSHGSYPSGHATESFMAALVLWGLLRASRSLPPNPVSPNPPYGHTSWGTQLMRVAARVAVNRTIAGVHFPIDSAAGAFLGLTLGQYFLNLCRNTGSYQAFTFDSAQFPDPTAGGAPPNDGDFYWSELFDETVPGPKQPLPGYIASVGAQVQSPSPSLVWLWGKAKSEWV</sequence>
<evidence type="ECO:0000259" key="1">
    <source>
        <dbReference type="SMART" id="SM00014"/>
    </source>
</evidence>
<dbReference type="RefSeq" id="WP_161722807.1">
    <property type="nucleotide sequence ID" value="NZ_JAAAXI010000005.1"/>
</dbReference>